<name>E3RD16_PYRTT</name>
<dbReference type="PANTHER" id="PTHR21310">
    <property type="entry name" value="AMINOGLYCOSIDE PHOSPHOTRANSFERASE-RELATED-RELATED"/>
    <property type="match status" value="1"/>
</dbReference>
<dbReference type="InterPro" id="IPR002575">
    <property type="entry name" value="Aminoglycoside_PTrfase"/>
</dbReference>
<evidence type="ECO:0000313" key="2">
    <source>
        <dbReference type="EMBL" id="EFQ96382.1"/>
    </source>
</evidence>
<proteinExistence type="predicted"/>
<accession>E3RD16</accession>
<dbReference type="AlphaFoldDB" id="E3RD16"/>
<dbReference type="SUPFAM" id="SSF56112">
    <property type="entry name" value="Protein kinase-like (PK-like)"/>
    <property type="match status" value="1"/>
</dbReference>
<feature type="domain" description="Aminoglycoside phosphotransferase" evidence="1">
    <location>
        <begin position="61"/>
        <end position="268"/>
    </location>
</feature>
<dbReference type="Pfam" id="PF01636">
    <property type="entry name" value="APH"/>
    <property type="match status" value="1"/>
</dbReference>
<dbReference type="InterPro" id="IPR011009">
    <property type="entry name" value="Kinase-like_dom_sf"/>
</dbReference>
<protein>
    <recommendedName>
        <fullName evidence="1">Aminoglycoside phosphotransferase domain-containing protein</fullName>
    </recommendedName>
</protein>
<organism evidence="3">
    <name type="scientific">Pyrenophora teres f. teres (strain 0-1)</name>
    <name type="common">Barley net blotch fungus</name>
    <name type="synonym">Drechslera teres f. teres</name>
    <dbReference type="NCBI Taxonomy" id="861557"/>
    <lineage>
        <taxon>Eukaryota</taxon>
        <taxon>Fungi</taxon>
        <taxon>Dikarya</taxon>
        <taxon>Ascomycota</taxon>
        <taxon>Pezizomycotina</taxon>
        <taxon>Dothideomycetes</taxon>
        <taxon>Pleosporomycetidae</taxon>
        <taxon>Pleosporales</taxon>
        <taxon>Pleosporineae</taxon>
        <taxon>Pleosporaceae</taxon>
        <taxon>Pyrenophora</taxon>
    </lineage>
</organism>
<dbReference type="OrthoDB" id="4177236at2759"/>
<reference evidence="2 3" key="1">
    <citation type="journal article" date="2010" name="Genome Biol.">
        <title>A first genome assembly of the barley fungal pathogen Pyrenophora teres f. teres.</title>
        <authorList>
            <person name="Ellwood S.R."/>
            <person name="Liu Z."/>
            <person name="Syme R.A."/>
            <person name="Lai Z."/>
            <person name="Hane J.K."/>
            <person name="Keiper F."/>
            <person name="Moffat C.S."/>
            <person name="Oliver R.P."/>
            <person name="Friesen T.L."/>
        </authorList>
    </citation>
    <scope>NUCLEOTIDE SEQUENCE [LARGE SCALE GENOMIC DNA]</scope>
    <source>
        <strain evidence="2 3">0-1</strain>
    </source>
</reference>
<dbReference type="KEGG" id="pte:PTT_01417"/>
<dbReference type="InterPro" id="IPR051678">
    <property type="entry name" value="AGP_Transferase"/>
</dbReference>
<dbReference type="EMBL" id="GL531974">
    <property type="protein sequence ID" value="EFQ96382.1"/>
    <property type="molecule type" value="Genomic_DNA"/>
</dbReference>
<keyword evidence="3" id="KW-1185">Reference proteome</keyword>
<dbReference type="eggNOG" id="ENOG502SIR6">
    <property type="taxonomic scope" value="Eukaryota"/>
</dbReference>
<dbReference type="CDD" id="cd05120">
    <property type="entry name" value="APH_ChoK_like"/>
    <property type="match status" value="1"/>
</dbReference>
<gene>
    <name evidence="2" type="ORF">PTT_01417</name>
</gene>
<dbReference type="Proteomes" id="UP000001067">
    <property type="component" value="Unassembled WGS sequence"/>
</dbReference>
<evidence type="ECO:0000259" key="1">
    <source>
        <dbReference type="Pfam" id="PF01636"/>
    </source>
</evidence>
<dbReference type="PANTHER" id="PTHR21310:SF48">
    <property type="entry name" value="AMINOGLYCOSIDE PHOSPHOTRANSFERASE DOMAIN-CONTAINING PROTEIN"/>
    <property type="match status" value="1"/>
</dbReference>
<dbReference type="HOGENOM" id="CLU_021768_5_1_1"/>
<dbReference type="Gene3D" id="3.90.1200.10">
    <property type="match status" value="1"/>
</dbReference>
<evidence type="ECO:0000313" key="3">
    <source>
        <dbReference type="Proteomes" id="UP000001067"/>
    </source>
</evidence>
<sequence length="294" mass="33749">MTPCNPLYMADDASLPARLPTVEEIESATEIFGDTTGRKVVGVGDHFVVKYGVQVDLLEGKTLLFLGQATTVPVPRIYALFRSADQSSNYIVMERIKGSNLESEWPKMDQASKETVSSKLRSIFEEMRKLETPGGYCSVGHRGLPDGLFWTNNPSNPFSGPFDTETDLNNAMLAKYVENGLSRYKADYYSRTFKDIFQGHVPVFSHADFQRKNVLLRGSSTATKTEALRDITDRQLVIIDWEFAGWYPSYWEYARAMFACGRWDDDWNYWVDQTLEPFRNEYAWMDILLRELWS</sequence>